<feature type="domain" description="FixC-like C-terminal" evidence="8">
    <location>
        <begin position="367"/>
        <end position="427"/>
    </location>
</feature>
<evidence type="ECO:0000256" key="2">
    <source>
        <dbReference type="ARBA" id="ARBA00006796"/>
    </source>
</evidence>
<comment type="similarity">
    <text evidence="2 6">Belongs to the ETF-QO/FixC family.</text>
</comment>
<dbReference type="GO" id="GO:0016491">
    <property type="term" value="F:oxidoreductase activity"/>
    <property type="evidence" value="ECO:0007669"/>
    <property type="project" value="UniProtKB-UniRule"/>
</dbReference>
<dbReference type="Proteomes" id="UP001058124">
    <property type="component" value="Unassembled WGS sequence"/>
</dbReference>
<evidence type="ECO:0000259" key="7">
    <source>
        <dbReference type="Pfam" id="PF01494"/>
    </source>
</evidence>
<protein>
    <recommendedName>
        <fullName evidence="6">Protein FixC</fullName>
    </recommendedName>
</protein>
<keyword evidence="3 6" id="KW-0285">Flavoprotein</keyword>
<accession>A0AAV5N6N2</accession>
<dbReference type="NCBIfam" id="NF007542">
    <property type="entry name" value="PRK10157.1"/>
    <property type="match status" value="1"/>
</dbReference>
<name>A0AAV5N6N2_9GAMM</name>
<keyword evidence="5 6" id="KW-0560">Oxidoreductase</keyword>
<dbReference type="PANTHER" id="PTHR43624">
    <property type="entry name" value="ELECTRON TRANSFER FLAVOPROTEIN-QUINONE OXIDOREDUCTASE YDIS-RELATED"/>
    <property type="match status" value="1"/>
</dbReference>
<dbReference type="SUPFAM" id="SSF54373">
    <property type="entry name" value="FAD-linked reductases, C-terminal domain"/>
    <property type="match status" value="1"/>
</dbReference>
<keyword evidence="10" id="KW-1185">Reference proteome</keyword>
<dbReference type="PANTHER" id="PTHR43624:SF2">
    <property type="entry name" value="ELECTRON TRANSFER FLAVOPROTEIN-QUINONE OXIDOREDUCTASE YDIS-RELATED"/>
    <property type="match status" value="1"/>
</dbReference>
<dbReference type="EMBL" id="BRLH01000008">
    <property type="protein sequence ID" value="GKX56719.1"/>
    <property type="molecule type" value="Genomic_DNA"/>
</dbReference>
<keyword evidence="4 6" id="KW-0274">FAD</keyword>
<dbReference type="AlphaFoldDB" id="A0AAV5N6N2"/>
<dbReference type="NCBIfam" id="NF007450">
    <property type="entry name" value="PRK10015.1"/>
    <property type="match status" value="1"/>
</dbReference>
<evidence type="ECO:0000256" key="1">
    <source>
        <dbReference type="ARBA" id="ARBA00001974"/>
    </source>
</evidence>
<feature type="domain" description="FAD-binding" evidence="7">
    <location>
        <begin position="7"/>
        <end position="186"/>
    </location>
</feature>
<evidence type="ECO:0000256" key="5">
    <source>
        <dbReference type="ARBA" id="ARBA00023002"/>
    </source>
</evidence>
<evidence type="ECO:0000256" key="6">
    <source>
        <dbReference type="RuleBase" id="RU366069"/>
    </source>
</evidence>
<dbReference type="InterPro" id="IPR002938">
    <property type="entry name" value="FAD-bd"/>
</dbReference>
<dbReference type="InterPro" id="IPR039651">
    <property type="entry name" value="FixC-like"/>
</dbReference>
<comment type="function">
    <text evidence="6">Part of an electron transfer system.</text>
</comment>
<reference evidence="9" key="1">
    <citation type="submission" date="2022-06" db="EMBL/GenBank/DDBJ databases">
        <title>Draft genome sequences of Leminorella grimontii str. JCM5902.</title>
        <authorList>
            <person name="Wakabayashi Y."/>
            <person name="Kojima K."/>
        </authorList>
    </citation>
    <scope>NUCLEOTIDE SEQUENCE</scope>
    <source>
        <strain evidence="9">JCM 5902</strain>
    </source>
</reference>
<dbReference type="PRINTS" id="PR00420">
    <property type="entry name" value="RNGMNOXGNASE"/>
</dbReference>
<evidence type="ECO:0000313" key="9">
    <source>
        <dbReference type="EMBL" id="GKX56719.1"/>
    </source>
</evidence>
<dbReference type="InterPro" id="IPR036188">
    <property type="entry name" value="FAD/NAD-bd_sf"/>
</dbReference>
<evidence type="ECO:0000256" key="4">
    <source>
        <dbReference type="ARBA" id="ARBA00022827"/>
    </source>
</evidence>
<organism evidence="9 10">
    <name type="scientific">Leminorella grimontii</name>
    <dbReference type="NCBI Taxonomy" id="82981"/>
    <lineage>
        <taxon>Bacteria</taxon>
        <taxon>Pseudomonadati</taxon>
        <taxon>Pseudomonadota</taxon>
        <taxon>Gammaproteobacteria</taxon>
        <taxon>Enterobacterales</taxon>
        <taxon>Budviciaceae</taxon>
        <taxon>Leminorella</taxon>
    </lineage>
</organism>
<comment type="caution">
    <text evidence="9">The sequence shown here is derived from an EMBL/GenBank/DDBJ whole genome shotgun (WGS) entry which is preliminary data.</text>
</comment>
<proteinExistence type="inferred from homology"/>
<dbReference type="RefSeq" id="WP_027275400.1">
    <property type="nucleotide sequence ID" value="NZ_BRLH01000008.1"/>
</dbReference>
<evidence type="ECO:0000259" key="8">
    <source>
        <dbReference type="Pfam" id="PF26311"/>
    </source>
</evidence>
<dbReference type="Pfam" id="PF26311">
    <property type="entry name" value="ETF-QO_FixC_C"/>
    <property type="match status" value="1"/>
</dbReference>
<dbReference type="Pfam" id="PF01494">
    <property type="entry name" value="FAD_binding_3"/>
    <property type="match status" value="1"/>
</dbReference>
<dbReference type="InterPro" id="IPR059103">
    <property type="entry name" value="FixC-like_C"/>
</dbReference>
<comment type="cofactor">
    <cofactor evidence="1 6">
        <name>FAD</name>
        <dbReference type="ChEBI" id="CHEBI:57692"/>
    </cofactor>
</comment>
<dbReference type="GO" id="GO:0071949">
    <property type="term" value="F:FAD binding"/>
    <property type="evidence" value="ECO:0007669"/>
    <property type="project" value="UniProtKB-UniRule"/>
</dbReference>
<evidence type="ECO:0000313" key="10">
    <source>
        <dbReference type="Proteomes" id="UP001058124"/>
    </source>
</evidence>
<dbReference type="Gene3D" id="3.50.50.60">
    <property type="entry name" value="FAD/NAD(P)-binding domain"/>
    <property type="match status" value="1"/>
</dbReference>
<gene>
    <name evidence="9" type="ORF">SOASR030_28310</name>
</gene>
<dbReference type="SUPFAM" id="SSF51905">
    <property type="entry name" value="FAD/NAD(P)-binding domain"/>
    <property type="match status" value="1"/>
</dbReference>
<evidence type="ECO:0000256" key="3">
    <source>
        <dbReference type="ARBA" id="ARBA00022630"/>
    </source>
</evidence>
<sequence>MADDLFDAIIVGGGLAGGTAAYVLAKAGCDVLVVERGNFAGSKNMTGGRLYSHSLEAIIPGFADEAPVERRVTREKISMLTDDGSVTLDYQSSQLEDAGARSYTVLRSSFDQWLMGKAEEAGAQVITGVRVDELIVKDGKVCGVKAGDDEIEARAVILADGVNSLLAKKLGMTQRVNPHTVAVGVKELLEFTPEQMEARFGCSGDEGLAWLFAGTPSGGHMGGGFLYTNKNTVSLGLVLGLHNVDKFSRSVPQMLEDFKHHPAVAPLIKDGKLLEYSAHMVPEGGMNMVSELVGNGVVVAGDAAGFCLNVGYTVRGMDLAIASGEAAAKAVLLAKDRNDFSRKGLEAYRTLLDDSFVMKDMRLYKDLPAFLDNSRFFVDYPAMAAGAMRDMFVISGPERPLRKKLISRVKKVGVMNLIKDGFKGVRAI</sequence>